<dbReference type="Pfam" id="PF00196">
    <property type="entry name" value="GerE"/>
    <property type="match status" value="1"/>
</dbReference>
<dbReference type="SUPFAM" id="SSF46894">
    <property type="entry name" value="C-terminal effector domain of the bipartite response regulators"/>
    <property type="match status" value="1"/>
</dbReference>
<dbReference type="InterPro" id="IPR036388">
    <property type="entry name" value="WH-like_DNA-bd_sf"/>
</dbReference>
<sequence length="920" mass="97090">MNLEGSVSPASGRGRLIGREAEQASIAAALVPPDRGLTMLIRGSAGIGKSALIDEAVRQVGASRQVLRVAGSPTETALAMAGLHQLMRPSLPAVDADGPSSLRSLGVAFGLIAGHSPQLDMVAAAAMELLAAASADRPLLVVAEDVQWLDPDTISVLGVIGRGLHGTPIVMLATTEERTTNPVIDAATRVLELSALADAESRALVAMTAPGLDPVAQERVVQVAQGNPLALVELSKALAMATPPIGETDWLPLTGRLRNRLAARLEPLPTLARAALDLLALHDSESLSELLSAMTAGDGAADGLAGLESAAGAGLVDLSGNVVRFRHPLMRSVIYDLLPASRRAAGHLALGKAVGATTDRGILHRSQAASGYDPPLARELESVAERSVGRNAVLPALNALRRAADLTPSVPDRRRFLLRAAALAYELGRRDVAEHLRAQLSRLGDDEASRLLLDEFDAAADAGGHIGQSRVMTLSNLARQAHERGDRWLADVLLRSAAYRCWNLPGSATANNAVTAAVTELDALNELQRATVLGYTDPVGNAGTVHGLLRHAAATADVDSVALQDLGQVAFAIGDFELADRLCAESTVRLRAEGRIQVLPRALVVGAWAQLRSGQWPTALPLAEEGRRLADQTGLADWSAAGQAAVAMAAALRGEPTVARDLAAQVERVALPQRMTMAVVGSALARAAAAAGEGDFTRTWEQLVRMHTEADAAYHPVQALWSLASLAYAALQCGRLAQTRELTQRLMQRLPSTPAGPAVRMNVLYAGALLADDDMGEEPIRQALDLDVGAWPFERSLLQLALGASLRRRQRIRQSRALLLLAHDGFDGLGIRQWADRAGQELRAAGVPGPATDATAWGSLTPQEQQIARMVAHGLSNREVGHRLGLSHRTIGSHLYRIYPKLGITSRAQLSALNLNLSPP</sequence>
<dbReference type="PROSITE" id="PS50043">
    <property type="entry name" value="HTH_LUXR_2"/>
    <property type="match status" value="1"/>
</dbReference>
<evidence type="ECO:0000256" key="2">
    <source>
        <dbReference type="ARBA" id="ARBA00022840"/>
    </source>
</evidence>
<dbReference type="InterPro" id="IPR016032">
    <property type="entry name" value="Sig_transdc_resp-reg_C-effctor"/>
</dbReference>
<evidence type="ECO:0000256" key="1">
    <source>
        <dbReference type="ARBA" id="ARBA00022741"/>
    </source>
</evidence>
<gene>
    <name evidence="4" type="ORF">GCM10010170_056770</name>
</gene>
<dbReference type="RefSeq" id="WP_344615590.1">
    <property type="nucleotide sequence ID" value="NZ_BAAARV010000053.1"/>
</dbReference>
<dbReference type="EMBL" id="BAAARV010000053">
    <property type="protein sequence ID" value="GAA2361423.1"/>
    <property type="molecule type" value="Genomic_DNA"/>
</dbReference>
<dbReference type="InterPro" id="IPR027417">
    <property type="entry name" value="P-loop_NTPase"/>
</dbReference>
<dbReference type="PROSITE" id="PS00622">
    <property type="entry name" value="HTH_LUXR_1"/>
    <property type="match status" value="1"/>
</dbReference>
<protein>
    <submittedName>
        <fullName evidence="4">LuxR family transcriptional regulator</fullName>
    </submittedName>
</protein>
<dbReference type="InterPro" id="IPR000792">
    <property type="entry name" value="Tscrpt_reg_LuxR_C"/>
</dbReference>
<keyword evidence="1" id="KW-0547">Nucleotide-binding</keyword>
<comment type="caution">
    <text evidence="4">The sequence shown here is derived from an EMBL/GenBank/DDBJ whole genome shotgun (WGS) entry which is preliminary data.</text>
</comment>
<feature type="domain" description="HTH luxR-type" evidence="3">
    <location>
        <begin position="853"/>
        <end position="918"/>
    </location>
</feature>
<dbReference type="Proteomes" id="UP001501444">
    <property type="component" value="Unassembled WGS sequence"/>
</dbReference>
<evidence type="ECO:0000313" key="4">
    <source>
        <dbReference type="EMBL" id="GAA2361423.1"/>
    </source>
</evidence>
<keyword evidence="2" id="KW-0067">ATP-binding</keyword>
<proteinExistence type="predicted"/>
<evidence type="ECO:0000259" key="3">
    <source>
        <dbReference type="PROSITE" id="PS50043"/>
    </source>
</evidence>
<dbReference type="InterPro" id="IPR041664">
    <property type="entry name" value="AAA_16"/>
</dbReference>
<keyword evidence="5" id="KW-1185">Reference proteome</keyword>
<dbReference type="CDD" id="cd06170">
    <property type="entry name" value="LuxR_C_like"/>
    <property type="match status" value="1"/>
</dbReference>
<dbReference type="SMART" id="SM00421">
    <property type="entry name" value="HTH_LUXR"/>
    <property type="match status" value="1"/>
</dbReference>
<dbReference type="PANTHER" id="PTHR16305">
    <property type="entry name" value="TESTICULAR SOLUBLE ADENYLYL CYCLASE"/>
    <property type="match status" value="1"/>
</dbReference>
<dbReference type="PRINTS" id="PR00038">
    <property type="entry name" value="HTHLUXR"/>
</dbReference>
<dbReference type="Gene3D" id="1.10.10.10">
    <property type="entry name" value="Winged helix-like DNA-binding domain superfamily/Winged helix DNA-binding domain"/>
    <property type="match status" value="1"/>
</dbReference>
<organism evidence="4 5">
    <name type="scientific">Dactylosporangium salmoneum</name>
    <dbReference type="NCBI Taxonomy" id="53361"/>
    <lineage>
        <taxon>Bacteria</taxon>
        <taxon>Bacillati</taxon>
        <taxon>Actinomycetota</taxon>
        <taxon>Actinomycetes</taxon>
        <taxon>Micromonosporales</taxon>
        <taxon>Micromonosporaceae</taxon>
        <taxon>Dactylosporangium</taxon>
    </lineage>
</organism>
<reference evidence="5" key="1">
    <citation type="journal article" date="2019" name="Int. J. Syst. Evol. Microbiol.">
        <title>The Global Catalogue of Microorganisms (GCM) 10K type strain sequencing project: providing services to taxonomists for standard genome sequencing and annotation.</title>
        <authorList>
            <consortium name="The Broad Institute Genomics Platform"/>
            <consortium name="The Broad Institute Genome Sequencing Center for Infectious Disease"/>
            <person name="Wu L."/>
            <person name="Ma J."/>
        </authorList>
    </citation>
    <scope>NUCLEOTIDE SEQUENCE [LARGE SCALE GENOMIC DNA]</scope>
    <source>
        <strain evidence="5">JCM 3272</strain>
    </source>
</reference>
<name>A0ABP5TTK4_9ACTN</name>
<dbReference type="PANTHER" id="PTHR16305:SF35">
    <property type="entry name" value="TRANSCRIPTIONAL ACTIVATOR DOMAIN"/>
    <property type="match status" value="1"/>
</dbReference>
<dbReference type="Pfam" id="PF13191">
    <property type="entry name" value="AAA_16"/>
    <property type="match status" value="1"/>
</dbReference>
<accession>A0ABP5TTK4</accession>
<evidence type="ECO:0000313" key="5">
    <source>
        <dbReference type="Proteomes" id="UP001501444"/>
    </source>
</evidence>
<dbReference type="SUPFAM" id="SSF52540">
    <property type="entry name" value="P-loop containing nucleoside triphosphate hydrolases"/>
    <property type="match status" value="1"/>
</dbReference>